<reference evidence="1 2" key="1">
    <citation type="journal article" date="2019" name="Nat. Med.">
        <title>A library of human gut bacterial isolates paired with longitudinal multiomics data enables mechanistic microbiome research.</title>
        <authorList>
            <person name="Poyet M."/>
            <person name="Groussin M."/>
            <person name="Gibbons S.M."/>
            <person name="Avila-Pacheco J."/>
            <person name="Jiang X."/>
            <person name="Kearney S.M."/>
            <person name="Perrotta A.R."/>
            <person name="Berdy B."/>
            <person name="Zhao S."/>
            <person name="Lieberman T.D."/>
            <person name="Swanson P.K."/>
            <person name="Smith M."/>
            <person name="Roesemann S."/>
            <person name="Alexander J.E."/>
            <person name="Rich S.A."/>
            <person name="Livny J."/>
            <person name="Vlamakis H."/>
            <person name="Clish C."/>
            <person name="Bullock K."/>
            <person name="Deik A."/>
            <person name="Scott J."/>
            <person name="Pierce K.A."/>
            <person name="Xavier R.J."/>
            <person name="Alm E.J."/>
        </authorList>
    </citation>
    <scope>NUCLEOTIDE SEQUENCE [LARGE SCALE GENOMIC DNA]</scope>
    <source>
        <strain evidence="1 2">BIOML-A10</strain>
    </source>
</reference>
<dbReference type="Proteomes" id="UP000422221">
    <property type="component" value="Unassembled WGS sequence"/>
</dbReference>
<dbReference type="EMBL" id="VWMK01000002">
    <property type="protein sequence ID" value="KAA3769556.1"/>
    <property type="molecule type" value="Genomic_DNA"/>
</dbReference>
<evidence type="ECO:0000313" key="2">
    <source>
        <dbReference type="Proteomes" id="UP000422221"/>
    </source>
</evidence>
<gene>
    <name evidence="1" type="ORF">F3F73_02635</name>
</gene>
<organism evidence="1 2">
    <name type="scientific">Bacteroides salyersiae</name>
    <dbReference type="NCBI Taxonomy" id="291644"/>
    <lineage>
        <taxon>Bacteria</taxon>
        <taxon>Pseudomonadati</taxon>
        <taxon>Bacteroidota</taxon>
        <taxon>Bacteroidia</taxon>
        <taxon>Bacteroidales</taxon>
        <taxon>Bacteroidaceae</taxon>
        <taxon>Bacteroides</taxon>
    </lineage>
</organism>
<name>A0A7J4XNI8_9BACE</name>
<proteinExistence type="predicted"/>
<evidence type="ECO:0000313" key="1">
    <source>
        <dbReference type="EMBL" id="KAA3769556.1"/>
    </source>
</evidence>
<accession>A0A7J4XNI8</accession>
<protein>
    <submittedName>
        <fullName evidence="1">Uncharacterized protein</fullName>
    </submittedName>
</protein>
<dbReference type="AlphaFoldDB" id="A0A7J4XNI8"/>
<sequence length="75" mass="8614">MLFLTTINCSQPLFIIEIRGSQSYSLLGGFGSKKNKKLLPILDCIIKHEQQCVYYTPNLIFNIYSRNLNDSIDEV</sequence>
<comment type="caution">
    <text evidence="1">The sequence shown here is derived from an EMBL/GenBank/DDBJ whole genome shotgun (WGS) entry which is preliminary data.</text>
</comment>